<protein>
    <submittedName>
        <fullName evidence="2">Vir protein, putative</fullName>
    </submittedName>
</protein>
<dbReference type="Proteomes" id="UP000196402">
    <property type="component" value="Unassembled WGS sequence"/>
</dbReference>
<evidence type="ECO:0000313" key="3">
    <source>
        <dbReference type="Proteomes" id="UP000196402"/>
    </source>
</evidence>
<name>A0A1G4E7Q4_PLAVI</name>
<dbReference type="VEuPathDB" id="PlasmoDB:PVW1_100022800"/>
<organism evidence="2 3">
    <name type="scientific">Plasmodium vivax</name>
    <name type="common">malaria parasite P. vivax</name>
    <dbReference type="NCBI Taxonomy" id="5855"/>
    <lineage>
        <taxon>Eukaryota</taxon>
        <taxon>Sar</taxon>
        <taxon>Alveolata</taxon>
        <taxon>Apicomplexa</taxon>
        <taxon>Aconoidasida</taxon>
        <taxon>Haemosporida</taxon>
        <taxon>Plasmodiidae</taxon>
        <taxon>Plasmodium</taxon>
        <taxon>Plasmodium (Plasmodium)</taxon>
    </lineage>
</organism>
<sequence length="340" mass="39236">MEDGNSKYDVLCDNFLLNGSNEDIKNYSQFCKKFMRNLGHTPGESKNYEFTPARCNILYYWIYNSIHKENNTSNILQKFIDEYNSYMDGIGNKKRCYHFLYDKIYEPINVTLLDIFQDNMQNIKNKLIHEFESTKLSFRTFVCECVKIYKNMNKLYCPNGNKPSEKHRTTCVKLDNFKESYVFFYNNIRGLYPRIPSLDDNDNVFRAKCFPDEKDTLLRTDEDGTQDPSLESGLSTRAGVRDRTLSESLPILLENGDSSMKKNITTTIGTVAGASSLLALLYRFTPAKRLLHSGLGGGRRRIDSNFYEGGPNELLFDAYNGEDMSHHNTRYNIGYGNEGI</sequence>
<feature type="region of interest" description="Disordered" evidence="1">
    <location>
        <begin position="217"/>
        <end position="237"/>
    </location>
</feature>
<dbReference type="Pfam" id="PF05795">
    <property type="entry name" value="Plasmodium_Vir"/>
    <property type="match status" value="1"/>
</dbReference>
<dbReference type="InterPro" id="IPR008780">
    <property type="entry name" value="Plasmodium_Vir"/>
</dbReference>
<dbReference type="VEuPathDB" id="PlasmoDB:PVPAM_000028900"/>
<feature type="compositionally biased region" description="Polar residues" evidence="1">
    <location>
        <begin position="226"/>
        <end position="235"/>
    </location>
</feature>
<dbReference type="AlphaFoldDB" id="A0A1G4E7Q4"/>
<reference evidence="2 3" key="1">
    <citation type="submission" date="2016-07" db="EMBL/GenBank/DDBJ databases">
        <authorList>
            <consortium name="Pathogen Informatics"/>
        </authorList>
    </citation>
    <scope>NUCLEOTIDE SEQUENCE [LARGE SCALE GENOMIC DNA]</scope>
</reference>
<evidence type="ECO:0000256" key="1">
    <source>
        <dbReference type="SAM" id="MobiDB-lite"/>
    </source>
</evidence>
<evidence type="ECO:0000313" key="2">
    <source>
        <dbReference type="EMBL" id="SCA60369.1"/>
    </source>
</evidence>
<gene>
    <name evidence="2" type="ORF">PVT01_000100000</name>
</gene>
<accession>A0A1G4E7Q4</accession>
<dbReference type="EMBL" id="FLYH01000333">
    <property type="protein sequence ID" value="SCA60369.1"/>
    <property type="molecule type" value="Genomic_DNA"/>
</dbReference>
<proteinExistence type="predicted"/>
<dbReference type="VEuPathDB" id="PlasmoDB:PVP01_0001000"/>